<feature type="non-terminal residue" evidence="2">
    <location>
        <position position="89"/>
    </location>
</feature>
<evidence type="ECO:0008006" key="4">
    <source>
        <dbReference type="Google" id="ProtNLM"/>
    </source>
</evidence>
<name>A0A2M7DAV9_9BACT</name>
<evidence type="ECO:0000313" key="3">
    <source>
        <dbReference type="Proteomes" id="UP000229625"/>
    </source>
</evidence>
<protein>
    <recommendedName>
        <fullName evidence="4">Secreted protein</fullName>
    </recommendedName>
</protein>
<comment type="caution">
    <text evidence="2">The sequence shown here is derived from an EMBL/GenBank/DDBJ whole genome shotgun (WGS) entry which is preliminary data.</text>
</comment>
<dbReference type="EMBL" id="PETY01000020">
    <property type="protein sequence ID" value="PIV45599.1"/>
    <property type="molecule type" value="Genomic_DNA"/>
</dbReference>
<gene>
    <name evidence="2" type="ORF">COS24_01365</name>
</gene>
<sequence length="89" mass="8939">MSNLLKKGLVVFTSVAFALVMVGPVSAACSLTTLSDCTNEELVGLISDLLGQAEVEAPAPTGEVPAACQGITFAANLKLGSTGANVKCL</sequence>
<evidence type="ECO:0000313" key="2">
    <source>
        <dbReference type="EMBL" id="PIV45599.1"/>
    </source>
</evidence>
<proteinExistence type="predicted"/>
<reference evidence="3" key="1">
    <citation type="submission" date="2017-09" db="EMBL/GenBank/DDBJ databases">
        <title>Depth-based differentiation of microbial function through sediment-hosted aquifers and enrichment of novel symbionts in the deep terrestrial subsurface.</title>
        <authorList>
            <person name="Probst A.J."/>
            <person name="Ladd B."/>
            <person name="Jarett J.K."/>
            <person name="Geller-Mcgrath D.E."/>
            <person name="Sieber C.M.K."/>
            <person name="Emerson J.B."/>
            <person name="Anantharaman K."/>
            <person name="Thomas B.C."/>
            <person name="Malmstrom R."/>
            <person name="Stieglmeier M."/>
            <person name="Klingl A."/>
            <person name="Woyke T."/>
            <person name="Ryan C.M."/>
            <person name="Banfield J.F."/>
        </authorList>
    </citation>
    <scope>NUCLEOTIDE SEQUENCE [LARGE SCALE GENOMIC DNA]</scope>
</reference>
<feature type="chain" id="PRO_5014597975" description="Secreted protein" evidence="1">
    <location>
        <begin position="28"/>
        <end position="89"/>
    </location>
</feature>
<evidence type="ECO:0000256" key="1">
    <source>
        <dbReference type="SAM" id="SignalP"/>
    </source>
</evidence>
<keyword evidence="1" id="KW-0732">Signal</keyword>
<accession>A0A2M7DAV9</accession>
<feature type="signal peptide" evidence="1">
    <location>
        <begin position="1"/>
        <end position="27"/>
    </location>
</feature>
<dbReference type="Proteomes" id="UP000229625">
    <property type="component" value="Unassembled WGS sequence"/>
</dbReference>
<dbReference type="PROSITE" id="PS51257">
    <property type="entry name" value="PROKAR_LIPOPROTEIN"/>
    <property type="match status" value="1"/>
</dbReference>
<dbReference type="AlphaFoldDB" id="A0A2M7DAV9"/>
<organism evidence="2 3">
    <name type="scientific">Candidatus Nealsonbacteria bacterium CG02_land_8_20_14_3_00_34_20</name>
    <dbReference type="NCBI Taxonomy" id="1974698"/>
    <lineage>
        <taxon>Bacteria</taxon>
        <taxon>Candidatus Nealsoniibacteriota</taxon>
    </lineage>
</organism>